<feature type="active site" description="Proton acceptor" evidence="4">
    <location>
        <position position="211"/>
    </location>
</feature>
<gene>
    <name evidence="6" type="ORF">LSG31_17850</name>
</gene>
<keyword evidence="1 4" id="KW-0378">Hydrolase</keyword>
<dbReference type="Gene3D" id="3.40.1090.10">
    <property type="entry name" value="Cytosolic phospholipase A2 catalytic domain"/>
    <property type="match status" value="2"/>
</dbReference>
<sequence>MTSKPLSKSSFQLGYALSGGTLRSAAHIGVIEVLHAHGIEADIVAGTSGGSLIGAMYANGLSPVWMSGIANRFPGIRLIDWSMPLLQALKILTLVPLHYLHIVKNPAHFIPFGLIKGKKFEQYVRTLLAVTPVRTPIPLVVATTDLLQNQTVIYHSRLSLPEDTNGLAQAGTWIPLDTADDQRLLASVIHASCALPGLFEPVAIGGRTLIDGGIRNYLPIDLLSVLGVKKVIAVDLHKTAIDDPIDMFPEVINRSFDIMLDQITLFRAKAYHPFIITPKIKHVNWTSFDKVLACIDAGREAALQALPAIKDYLKQ</sequence>
<dbReference type="PANTHER" id="PTHR14226:SF29">
    <property type="entry name" value="NEUROPATHY TARGET ESTERASE SWS"/>
    <property type="match status" value="1"/>
</dbReference>
<feature type="short sequence motif" description="GXSXG" evidence="4">
    <location>
        <begin position="46"/>
        <end position="50"/>
    </location>
</feature>
<feature type="active site" description="Nucleophile" evidence="4">
    <location>
        <position position="48"/>
    </location>
</feature>
<dbReference type="InterPro" id="IPR002641">
    <property type="entry name" value="PNPLA_dom"/>
</dbReference>
<evidence type="ECO:0000259" key="5">
    <source>
        <dbReference type="PROSITE" id="PS51635"/>
    </source>
</evidence>
<keyword evidence="2 4" id="KW-0442">Lipid degradation</keyword>
<dbReference type="PROSITE" id="PS51635">
    <property type="entry name" value="PNPLA"/>
    <property type="match status" value="1"/>
</dbReference>
<feature type="domain" description="PNPLA" evidence="5">
    <location>
        <begin position="15"/>
        <end position="224"/>
    </location>
</feature>
<evidence type="ECO:0000256" key="3">
    <source>
        <dbReference type="ARBA" id="ARBA00023098"/>
    </source>
</evidence>
<comment type="caution">
    <text evidence="4">Lacks conserved residue(s) required for the propagation of feature annotation.</text>
</comment>
<dbReference type="InterPro" id="IPR050301">
    <property type="entry name" value="NTE"/>
</dbReference>
<dbReference type="RefSeq" id="WP_347436415.1">
    <property type="nucleotide sequence ID" value="NZ_CP089291.1"/>
</dbReference>
<dbReference type="SUPFAM" id="SSF52151">
    <property type="entry name" value="FabD/lysophospholipase-like"/>
    <property type="match status" value="1"/>
</dbReference>
<name>A0ABY4CH89_9BACL</name>
<evidence type="ECO:0000256" key="2">
    <source>
        <dbReference type="ARBA" id="ARBA00022963"/>
    </source>
</evidence>
<accession>A0ABY4CH89</accession>
<feature type="short sequence motif" description="DGA/G" evidence="4">
    <location>
        <begin position="211"/>
        <end position="213"/>
    </location>
</feature>
<keyword evidence="3 4" id="KW-0443">Lipid metabolism</keyword>
<organism evidence="6 7">
    <name type="scientific">Fodinisporobacter ferrooxydans</name>
    <dbReference type="NCBI Taxonomy" id="2901836"/>
    <lineage>
        <taxon>Bacteria</taxon>
        <taxon>Bacillati</taxon>
        <taxon>Bacillota</taxon>
        <taxon>Bacilli</taxon>
        <taxon>Bacillales</taxon>
        <taxon>Alicyclobacillaceae</taxon>
        <taxon>Fodinisporobacter</taxon>
    </lineage>
</organism>
<evidence type="ECO:0000256" key="1">
    <source>
        <dbReference type="ARBA" id="ARBA00022801"/>
    </source>
</evidence>
<dbReference type="EMBL" id="CP089291">
    <property type="protein sequence ID" value="UOF89724.1"/>
    <property type="molecule type" value="Genomic_DNA"/>
</dbReference>
<evidence type="ECO:0000256" key="4">
    <source>
        <dbReference type="PROSITE-ProRule" id="PRU01161"/>
    </source>
</evidence>
<proteinExistence type="predicted"/>
<evidence type="ECO:0000313" key="7">
    <source>
        <dbReference type="Proteomes" id="UP000830167"/>
    </source>
</evidence>
<keyword evidence="7" id="KW-1185">Reference proteome</keyword>
<dbReference type="Proteomes" id="UP000830167">
    <property type="component" value="Chromosome"/>
</dbReference>
<reference evidence="6" key="1">
    <citation type="submission" date="2021-12" db="EMBL/GenBank/DDBJ databases">
        <title>Alicyclobacillaceae gen. nov., sp. nov., isolated from chalcocite enrichment system.</title>
        <authorList>
            <person name="Jiang Z."/>
        </authorList>
    </citation>
    <scope>NUCLEOTIDE SEQUENCE</scope>
    <source>
        <strain evidence="6">MYW30-H2</strain>
    </source>
</reference>
<dbReference type="Pfam" id="PF01734">
    <property type="entry name" value="Patatin"/>
    <property type="match status" value="1"/>
</dbReference>
<dbReference type="InterPro" id="IPR016035">
    <property type="entry name" value="Acyl_Trfase/lysoPLipase"/>
</dbReference>
<dbReference type="PANTHER" id="PTHR14226">
    <property type="entry name" value="NEUROPATHY TARGET ESTERASE/SWISS CHEESE D.MELANOGASTER"/>
    <property type="match status" value="1"/>
</dbReference>
<evidence type="ECO:0000313" key="6">
    <source>
        <dbReference type="EMBL" id="UOF89724.1"/>
    </source>
</evidence>
<protein>
    <submittedName>
        <fullName evidence="6">Patatin-like phospholipase family protein</fullName>
    </submittedName>
</protein>